<keyword evidence="2" id="KW-1185">Reference proteome</keyword>
<dbReference type="EMBL" id="JBBMFA010000081">
    <property type="protein sequence ID" value="MEQ2520096.1"/>
    <property type="molecule type" value="Genomic_DNA"/>
</dbReference>
<dbReference type="Proteomes" id="UP001477672">
    <property type="component" value="Unassembled WGS sequence"/>
</dbReference>
<organism evidence="1 2">
    <name type="scientific">Ruthenibacterium intestinale</name>
    <dbReference type="NCBI Taxonomy" id="3133163"/>
    <lineage>
        <taxon>Bacteria</taxon>
        <taxon>Bacillati</taxon>
        <taxon>Bacillota</taxon>
        <taxon>Clostridia</taxon>
        <taxon>Eubacteriales</taxon>
        <taxon>Oscillospiraceae</taxon>
        <taxon>Ruthenibacterium</taxon>
    </lineage>
</organism>
<comment type="caution">
    <text evidence="1">The sequence shown here is derived from an EMBL/GenBank/DDBJ whole genome shotgun (WGS) entry which is preliminary data.</text>
</comment>
<name>A0ABV1GEB2_9FIRM</name>
<reference evidence="1 2" key="1">
    <citation type="submission" date="2024-03" db="EMBL/GenBank/DDBJ databases">
        <title>Human intestinal bacterial collection.</title>
        <authorList>
            <person name="Pauvert C."/>
            <person name="Hitch T.C.A."/>
            <person name="Clavel T."/>
        </authorList>
    </citation>
    <scope>NUCLEOTIDE SEQUENCE [LARGE SCALE GENOMIC DNA]</scope>
    <source>
        <strain evidence="1 2">CLA-JM-H11</strain>
    </source>
</reference>
<keyword evidence="1" id="KW-0378">Hydrolase</keyword>
<protein>
    <submittedName>
        <fullName evidence="1">PIG-L family deacetylase</fullName>
        <ecNumber evidence="1">3.5.1.-</ecNumber>
    </submittedName>
</protein>
<dbReference type="Gene3D" id="3.40.50.10320">
    <property type="entry name" value="LmbE-like"/>
    <property type="match status" value="1"/>
</dbReference>
<dbReference type="RefSeq" id="WP_349215542.1">
    <property type="nucleotide sequence ID" value="NZ_JBBMFA010000081.1"/>
</dbReference>
<evidence type="ECO:0000313" key="2">
    <source>
        <dbReference type="Proteomes" id="UP001477672"/>
    </source>
</evidence>
<proteinExistence type="predicted"/>
<dbReference type="PANTHER" id="PTHR12993">
    <property type="entry name" value="N-ACETYLGLUCOSAMINYL-PHOSPHATIDYLINOSITOL DE-N-ACETYLASE-RELATED"/>
    <property type="match status" value="1"/>
</dbReference>
<sequence length="237" mass="26606">MNVVSVMAHQDDELMCLGTMLKMKQRGDSIHFICLTCGETGMVHHPEMSAQEAAEYRRREMTAMVEAAGGTYQCLGFEDEFLYDTRETRYALIGALRNVKADVIFTHNETDYNLDHMTVNRLVRQCAMQMAFPMIKTSSPATSDFPAVFQVEPASGCEFSPSHWVDISDVIQEKIRLANFHQSQDEAFRAGFGEDYGIGAWMCGISSHRGEQCGAAHAEAFRPMYSRGFIKGYSILP</sequence>
<evidence type="ECO:0000313" key="1">
    <source>
        <dbReference type="EMBL" id="MEQ2520096.1"/>
    </source>
</evidence>
<dbReference type="GO" id="GO:0016787">
    <property type="term" value="F:hydrolase activity"/>
    <property type="evidence" value="ECO:0007669"/>
    <property type="project" value="UniProtKB-KW"/>
</dbReference>
<gene>
    <name evidence="1" type="ORF">WMO24_06600</name>
</gene>
<dbReference type="EC" id="3.5.1.-" evidence="1"/>
<dbReference type="Pfam" id="PF02585">
    <property type="entry name" value="PIG-L"/>
    <property type="match status" value="1"/>
</dbReference>
<dbReference type="InterPro" id="IPR024078">
    <property type="entry name" value="LmbE-like_dom_sf"/>
</dbReference>
<dbReference type="InterPro" id="IPR003737">
    <property type="entry name" value="GlcNAc_PI_deacetylase-related"/>
</dbReference>
<accession>A0ABV1GEB2</accession>
<dbReference type="PANTHER" id="PTHR12993:SF30">
    <property type="entry name" value="N-ACETYL-ALPHA-D-GLUCOSAMINYL L-MALATE DEACETYLASE 1"/>
    <property type="match status" value="1"/>
</dbReference>
<dbReference type="SUPFAM" id="SSF102588">
    <property type="entry name" value="LmbE-like"/>
    <property type="match status" value="1"/>
</dbReference>